<dbReference type="KEGG" id="chya:V22_36410"/>
<dbReference type="Pfam" id="PF12728">
    <property type="entry name" value="HTH_17"/>
    <property type="match status" value="1"/>
</dbReference>
<sequence>MADEILLSVTQVAERLNTRRQTVLAYIGSGDLVAIDISAVPGGRPTWRVHPDDLLGFISRRTNSKQIGRNPRKKNKDIKEFF</sequence>
<dbReference type="Proteomes" id="UP000319976">
    <property type="component" value="Chromosome"/>
</dbReference>
<evidence type="ECO:0000313" key="2">
    <source>
        <dbReference type="EMBL" id="QDT66375.1"/>
    </source>
</evidence>
<reference evidence="2 3" key="1">
    <citation type="submission" date="2019-02" db="EMBL/GenBank/DDBJ databases">
        <title>Deep-cultivation of Planctomycetes and their phenomic and genomic characterization uncovers novel biology.</title>
        <authorList>
            <person name="Wiegand S."/>
            <person name="Jogler M."/>
            <person name="Boedeker C."/>
            <person name="Pinto D."/>
            <person name="Vollmers J."/>
            <person name="Rivas-Marin E."/>
            <person name="Kohn T."/>
            <person name="Peeters S.H."/>
            <person name="Heuer A."/>
            <person name="Rast P."/>
            <person name="Oberbeckmann S."/>
            <person name="Bunk B."/>
            <person name="Jeske O."/>
            <person name="Meyerdierks A."/>
            <person name="Storesund J.E."/>
            <person name="Kallscheuer N."/>
            <person name="Luecker S."/>
            <person name="Lage O.M."/>
            <person name="Pohl T."/>
            <person name="Merkel B.J."/>
            <person name="Hornburger P."/>
            <person name="Mueller R.-W."/>
            <person name="Bruemmer F."/>
            <person name="Labrenz M."/>
            <person name="Spormann A.M."/>
            <person name="Op den Camp H."/>
            <person name="Overmann J."/>
            <person name="Amann R."/>
            <person name="Jetten M.S.M."/>
            <person name="Mascher T."/>
            <person name="Medema M.H."/>
            <person name="Devos D.P."/>
            <person name="Kaster A.-K."/>
            <person name="Ovreas L."/>
            <person name="Rohde M."/>
            <person name="Galperin M.Y."/>
            <person name="Jogler C."/>
        </authorList>
    </citation>
    <scope>NUCLEOTIDE SEQUENCE [LARGE SCALE GENOMIC DNA]</scope>
    <source>
        <strain evidence="2 3">V22</strain>
    </source>
</reference>
<dbReference type="AlphaFoldDB" id="A0A517TDC5"/>
<feature type="domain" description="Helix-turn-helix" evidence="1">
    <location>
        <begin position="6"/>
        <end position="61"/>
    </location>
</feature>
<evidence type="ECO:0000313" key="3">
    <source>
        <dbReference type="Proteomes" id="UP000319976"/>
    </source>
</evidence>
<proteinExistence type="predicted"/>
<organism evidence="2 3">
    <name type="scientific">Calycomorphotria hydatis</name>
    <dbReference type="NCBI Taxonomy" id="2528027"/>
    <lineage>
        <taxon>Bacteria</taxon>
        <taxon>Pseudomonadati</taxon>
        <taxon>Planctomycetota</taxon>
        <taxon>Planctomycetia</taxon>
        <taxon>Planctomycetales</taxon>
        <taxon>Planctomycetaceae</taxon>
        <taxon>Calycomorphotria</taxon>
    </lineage>
</organism>
<name>A0A517TDC5_9PLAN</name>
<gene>
    <name evidence="2" type="ORF">V22_36410</name>
</gene>
<protein>
    <submittedName>
        <fullName evidence="2">Helix-turn-helix domain protein</fullName>
    </submittedName>
</protein>
<dbReference type="EMBL" id="CP036316">
    <property type="protein sequence ID" value="QDT66375.1"/>
    <property type="molecule type" value="Genomic_DNA"/>
</dbReference>
<dbReference type="OrthoDB" id="287709at2"/>
<accession>A0A517TDC5</accession>
<dbReference type="InterPro" id="IPR041657">
    <property type="entry name" value="HTH_17"/>
</dbReference>
<evidence type="ECO:0000259" key="1">
    <source>
        <dbReference type="Pfam" id="PF12728"/>
    </source>
</evidence>
<dbReference type="RefSeq" id="WP_145265418.1">
    <property type="nucleotide sequence ID" value="NZ_CP036316.1"/>
</dbReference>
<keyword evidence="3" id="KW-1185">Reference proteome</keyword>